<dbReference type="InterPro" id="IPR013783">
    <property type="entry name" value="Ig-like_fold"/>
</dbReference>
<evidence type="ECO:0000313" key="2">
    <source>
        <dbReference type="EMBL" id="MCW9711777.1"/>
    </source>
</evidence>
<dbReference type="Proteomes" id="UP001207337">
    <property type="component" value="Unassembled WGS sequence"/>
</dbReference>
<comment type="caution">
    <text evidence="2">The sequence shown here is derived from an EMBL/GenBank/DDBJ whole genome shotgun (WGS) entry which is preliminary data.</text>
</comment>
<organism evidence="2 3">
    <name type="scientific">Fodinibius salicampi</name>
    <dbReference type="NCBI Taxonomy" id="1920655"/>
    <lineage>
        <taxon>Bacteria</taxon>
        <taxon>Pseudomonadati</taxon>
        <taxon>Balneolota</taxon>
        <taxon>Balneolia</taxon>
        <taxon>Balneolales</taxon>
        <taxon>Balneolaceae</taxon>
        <taxon>Fodinibius</taxon>
    </lineage>
</organism>
<evidence type="ECO:0000313" key="3">
    <source>
        <dbReference type="Proteomes" id="UP001207337"/>
    </source>
</evidence>
<accession>A0ABT3PV87</accession>
<dbReference type="SUPFAM" id="SSF49265">
    <property type="entry name" value="Fibronectin type III"/>
    <property type="match status" value="1"/>
</dbReference>
<dbReference type="EMBL" id="JAJNDC010000001">
    <property type="protein sequence ID" value="MCW9711777.1"/>
    <property type="molecule type" value="Genomic_DNA"/>
</dbReference>
<sequence>MSNVQYFLFFPLLIVFLFFHLESCDEKKRHKGGLKNDPHITKIYRGIEVDSIEANIRSLRNYHTQDDIDAVRHWIYDTFKRYEEASDHNLKVSYTYRSEEEDSAEIVNIAAILPGTQLESKERMYVVSGLYDAAQSDNKNDIRHIPNMGVIMELVRTMSEHEFDATLVFLISVDRKKNRTGTAHFIKGIQKYNLHIAGLVLNDLASYKHRANKYKNEVRISVPRISGGENQNTNNDLQSRELGQYFYEMSEQFVPHISVEVVEREDTERELFADFNEYPVVRLDPPGQEDREREEVPPANAARYVDYNYLHQVVKLNAAVLSTLANAPAGPSEVRADIAQSDDNISLQWEPNNEPDLKGYEVVWRAMDEPYWTDSEFVGDTTAFTLKGVSTEDLFFGVRAVDRYDHKSPAAFPMSIQD</sequence>
<dbReference type="RefSeq" id="WP_265787280.1">
    <property type="nucleotide sequence ID" value="NZ_BAABRS010000001.1"/>
</dbReference>
<name>A0ABT3PV87_9BACT</name>
<dbReference type="Gene3D" id="3.40.630.10">
    <property type="entry name" value="Zn peptidases"/>
    <property type="match status" value="1"/>
</dbReference>
<gene>
    <name evidence="2" type="ORF">LQ318_02570</name>
</gene>
<feature type="domain" description="Fibronectin type-III" evidence="1">
    <location>
        <begin position="330"/>
        <end position="418"/>
    </location>
</feature>
<dbReference type="InterPro" id="IPR036116">
    <property type="entry name" value="FN3_sf"/>
</dbReference>
<evidence type="ECO:0000259" key="1">
    <source>
        <dbReference type="PROSITE" id="PS50853"/>
    </source>
</evidence>
<proteinExistence type="predicted"/>
<dbReference type="Gene3D" id="2.60.40.10">
    <property type="entry name" value="Immunoglobulins"/>
    <property type="match status" value="1"/>
</dbReference>
<reference evidence="2 3" key="1">
    <citation type="submission" date="2021-11" db="EMBL/GenBank/DDBJ databases">
        <title>Aliifidinibius sp. nov., a new bacterium isolated from saline soil.</title>
        <authorList>
            <person name="Galisteo C."/>
            <person name="De La Haba R."/>
            <person name="Sanchez-Porro C."/>
            <person name="Ventosa A."/>
        </authorList>
    </citation>
    <scope>NUCLEOTIDE SEQUENCE [LARGE SCALE GENOMIC DNA]</scope>
    <source>
        <strain evidence="2 3">KACC 190600</strain>
    </source>
</reference>
<dbReference type="SUPFAM" id="SSF53187">
    <property type="entry name" value="Zn-dependent exopeptidases"/>
    <property type="match status" value="1"/>
</dbReference>
<keyword evidence="3" id="KW-1185">Reference proteome</keyword>
<dbReference type="InterPro" id="IPR003961">
    <property type="entry name" value="FN3_dom"/>
</dbReference>
<dbReference type="PROSITE" id="PS50853">
    <property type="entry name" value="FN3"/>
    <property type="match status" value="1"/>
</dbReference>
<protein>
    <recommendedName>
        <fullName evidence="1">Fibronectin type-III domain-containing protein</fullName>
    </recommendedName>
</protein>